<protein>
    <submittedName>
        <fullName evidence="2">Uncharacterized protein</fullName>
    </submittedName>
</protein>
<feature type="region of interest" description="Disordered" evidence="1">
    <location>
        <begin position="51"/>
        <end position="80"/>
    </location>
</feature>
<accession>A0A0F9M209</accession>
<gene>
    <name evidence="2" type="ORF">LCGC14_1128210</name>
</gene>
<organism evidence="2">
    <name type="scientific">marine sediment metagenome</name>
    <dbReference type="NCBI Taxonomy" id="412755"/>
    <lineage>
        <taxon>unclassified sequences</taxon>
        <taxon>metagenomes</taxon>
        <taxon>ecological metagenomes</taxon>
    </lineage>
</organism>
<evidence type="ECO:0000256" key="1">
    <source>
        <dbReference type="SAM" id="MobiDB-lite"/>
    </source>
</evidence>
<comment type="caution">
    <text evidence="2">The sequence shown here is derived from an EMBL/GenBank/DDBJ whole genome shotgun (WGS) entry which is preliminary data.</text>
</comment>
<feature type="compositionally biased region" description="Basic residues" evidence="1">
    <location>
        <begin position="68"/>
        <end position="80"/>
    </location>
</feature>
<feature type="compositionally biased region" description="Polar residues" evidence="1">
    <location>
        <begin position="53"/>
        <end position="67"/>
    </location>
</feature>
<evidence type="ECO:0000313" key="2">
    <source>
        <dbReference type="EMBL" id="KKN01390.1"/>
    </source>
</evidence>
<name>A0A0F9M209_9ZZZZ</name>
<reference evidence="2" key="1">
    <citation type="journal article" date="2015" name="Nature">
        <title>Complex archaea that bridge the gap between prokaryotes and eukaryotes.</title>
        <authorList>
            <person name="Spang A."/>
            <person name="Saw J.H."/>
            <person name="Jorgensen S.L."/>
            <person name="Zaremba-Niedzwiedzka K."/>
            <person name="Martijn J."/>
            <person name="Lind A.E."/>
            <person name="van Eijk R."/>
            <person name="Schleper C."/>
            <person name="Guy L."/>
            <person name="Ettema T.J."/>
        </authorList>
    </citation>
    <scope>NUCLEOTIDE SEQUENCE</scope>
</reference>
<proteinExistence type="predicted"/>
<sequence>MSIKEKLLILFVSIFVSFAGFNLIASSYAGLPNGATDACYETTKSYLAKGEVNSHQSQKNESCSNSQRIKKPHHASIVRF</sequence>
<dbReference type="EMBL" id="LAZR01005267">
    <property type="protein sequence ID" value="KKN01390.1"/>
    <property type="molecule type" value="Genomic_DNA"/>
</dbReference>
<dbReference type="AlphaFoldDB" id="A0A0F9M209"/>